<reference evidence="1 2" key="1">
    <citation type="submission" date="2014-04" db="EMBL/GenBank/DDBJ databases">
        <authorList>
            <consortium name="DOE Joint Genome Institute"/>
            <person name="Kuo A."/>
            <person name="Kohler A."/>
            <person name="Nagy L.G."/>
            <person name="Floudas D."/>
            <person name="Copeland A."/>
            <person name="Barry K.W."/>
            <person name="Cichocki N."/>
            <person name="Veneault-Fourrey C."/>
            <person name="LaButti K."/>
            <person name="Lindquist E.A."/>
            <person name="Lipzen A."/>
            <person name="Lundell T."/>
            <person name="Morin E."/>
            <person name="Murat C."/>
            <person name="Sun H."/>
            <person name="Tunlid A."/>
            <person name="Henrissat B."/>
            <person name="Grigoriev I.V."/>
            <person name="Hibbett D.S."/>
            <person name="Martin F."/>
            <person name="Nordberg H.P."/>
            <person name="Cantor M.N."/>
            <person name="Hua S.X."/>
        </authorList>
    </citation>
    <scope>NUCLEOTIDE SEQUENCE [LARGE SCALE GENOMIC DNA]</scope>
    <source>
        <strain evidence="1 2">Foug A</strain>
    </source>
</reference>
<keyword evidence="2" id="KW-1185">Reference proteome</keyword>
<accession>A0A0C3D6J1</accession>
<evidence type="ECO:0000313" key="2">
    <source>
        <dbReference type="Proteomes" id="UP000053989"/>
    </source>
</evidence>
<name>A0A0C3D6J1_9AGAM</name>
<dbReference type="AlphaFoldDB" id="A0A0C3D6J1"/>
<dbReference type="Proteomes" id="UP000053989">
    <property type="component" value="Unassembled WGS sequence"/>
</dbReference>
<reference evidence="2" key="2">
    <citation type="submission" date="2015-01" db="EMBL/GenBank/DDBJ databases">
        <title>Evolutionary Origins and Diversification of the Mycorrhizal Mutualists.</title>
        <authorList>
            <consortium name="DOE Joint Genome Institute"/>
            <consortium name="Mycorrhizal Genomics Consortium"/>
            <person name="Kohler A."/>
            <person name="Kuo A."/>
            <person name="Nagy L.G."/>
            <person name="Floudas D."/>
            <person name="Copeland A."/>
            <person name="Barry K.W."/>
            <person name="Cichocki N."/>
            <person name="Veneault-Fourrey C."/>
            <person name="LaButti K."/>
            <person name="Lindquist E.A."/>
            <person name="Lipzen A."/>
            <person name="Lundell T."/>
            <person name="Morin E."/>
            <person name="Murat C."/>
            <person name="Riley R."/>
            <person name="Ohm R."/>
            <person name="Sun H."/>
            <person name="Tunlid A."/>
            <person name="Henrissat B."/>
            <person name="Grigoriev I.V."/>
            <person name="Hibbett D.S."/>
            <person name="Martin F."/>
        </authorList>
    </citation>
    <scope>NUCLEOTIDE SEQUENCE [LARGE SCALE GENOMIC DNA]</scope>
    <source>
        <strain evidence="2">Foug A</strain>
    </source>
</reference>
<organism evidence="1 2">
    <name type="scientific">Scleroderma citrinum Foug A</name>
    <dbReference type="NCBI Taxonomy" id="1036808"/>
    <lineage>
        <taxon>Eukaryota</taxon>
        <taxon>Fungi</taxon>
        <taxon>Dikarya</taxon>
        <taxon>Basidiomycota</taxon>
        <taxon>Agaricomycotina</taxon>
        <taxon>Agaricomycetes</taxon>
        <taxon>Agaricomycetidae</taxon>
        <taxon>Boletales</taxon>
        <taxon>Sclerodermatineae</taxon>
        <taxon>Sclerodermataceae</taxon>
        <taxon>Scleroderma</taxon>
    </lineage>
</organism>
<dbReference type="OrthoDB" id="2976829at2759"/>
<gene>
    <name evidence="1" type="ORF">SCLCIDRAFT_29628</name>
</gene>
<dbReference type="InParanoid" id="A0A0C3D6J1"/>
<dbReference type="HOGENOM" id="CLU_055157_2_0_1"/>
<evidence type="ECO:0000313" key="1">
    <source>
        <dbReference type="EMBL" id="KIM56395.1"/>
    </source>
</evidence>
<protein>
    <submittedName>
        <fullName evidence="1">Uncharacterized protein</fullName>
    </submittedName>
</protein>
<dbReference type="EMBL" id="KN822117">
    <property type="protein sequence ID" value="KIM56395.1"/>
    <property type="molecule type" value="Genomic_DNA"/>
</dbReference>
<proteinExistence type="predicted"/>
<dbReference type="STRING" id="1036808.A0A0C3D6J1"/>
<sequence>MVALETFHGLNVDMQTLQNEWAAQVESQTKPLPRQSKNKGSEQLAHILALEKTVEDYQSHVDKLENDLVNDHISDFIDYNLQLAAAKGSLLKATQALVQKKNALGVEQLCQWKFEWEQLEKSYRSSANENHLQSHVKSSIKHCEPTILKLVNTYNTLCGELKSMIQLNKAPPGAIPPTPIPSKGVFQLDIDSDIWQDIGLEGCYPDPPRWLADEDVHKGIRLMLEIDCCNEEERRLSREQSVLQEWFSVEWLKVQTSLENAGEKKSHIYDTISQQLDECYKYHLKTHKDKLLAVYINWEAKVRHIPCAWDSSRSWGPTAEDIAGCLTVMKNPCVAAAEHPVDQLLDDYNTDWEDVGSESDDGLLMAIEEMELAEEYQTEDTDQEEFTEDEDWLGEIGNGYLPSSPVQLPLKRCRC</sequence>